<dbReference type="Proteomes" id="UP001142055">
    <property type="component" value="Chromosome 1"/>
</dbReference>
<reference evidence="7" key="1">
    <citation type="submission" date="2022-12" db="EMBL/GenBank/DDBJ databases">
        <title>Genome assemblies of Blomia tropicalis.</title>
        <authorList>
            <person name="Cui Y."/>
        </authorList>
    </citation>
    <scope>NUCLEOTIDE SEQUENCE</scope>
    <source>
        <tissue evidence="7">Adult mites</tissue>
    </source>
</reference>
<feature type="domain" description="K Homology" evidence="6">
    <location>
        <begin position="210"/>
        <end position="281"/>
    </location>
</feature>
<name>A0A9Q0MBJ8_BLOTA</name>
<dbReference type="PANTHER" id="PTHR10288">
    <property type="entry name" value="KH DOMAIN CONTAINING RNA BINDING PROTEIN"/>
    <property type="match status" value="1"/>
</dbReference>
<feature type="region of interest" description="Disordered" evidence="5">
    <location>
        <begin position="400"/>
        <end position="426"/>
    </location>
</feature>
<feature type="domain" description="K Homology" evidence="6">
    <location>
        <begin position="130"/>
        <end position="201"/>
    </location>
</feature>
<dbReference type="InterPro" id="IPR015096">
    <property type="entry name" value="FUBP_C"/>
</dbReference>
<dbReference type="CDD" id="cd22397">
    <property type="entry name" value="KH-I_FUBP_rpt2"/>
    <property type="match status" value="1"/>
</dbReference>
<dbReference type="Pfam" id="PF00013">
    <property type="entry name" value="KH_1"/>
    <property type="match status" value="3"/>
</dbReference>
<organism evidence="7 8">
    <name type="scientific">Blomia tropicalis</name>
    <name type="common">Mite</name>
    <dbReference type="NCBI Taxonomy" id="40697"/>
    <lineage>
        <taxon>Eukaryota</taxon>
        <taxon>Metazoa</taxon>
        <taxon>Ecdysozoa</taxon>
        <taxon>Arthropoda</taxon>
        <taxon>Chelicerata</taxon>
        <taxon>Arachnida</taxon>
        <taxon>Acari</taxon>
        <taxon>Acariformes</taxon>
        <taxon>Sarcoptiformes</taxon>
        <taxon>Astigmata</taxon>
        <taxon>Glycyphagoidea</taxon>
        <taxon>Echimyopodidae</taxon>
        <taxon>Blomia</taxon>
    </lineage>
</organism>
<sequence>MSERGGQNQMRPQKGQIYLNGIIYNGEKTLDFMIPGNKVGFVIGKGGEMIRTLQDKAGVRMVFNQDSNEPTAHEKPLRISGPPDKVDYAKQLVVDLLTEKDMEASNRQRNNNSGARMPTNNLNEYGSSSRITFFEYPVSPTMIGLVIGKGGETIRKIQADSGCKVQFDTTKLDAQGNKICQFTGTQEAVSKALELVKEIIETVTGGSQGSVEEIRLIVPTSRTGTVIGRGGETIRALKQQSGCNIELDKNFHSDNDEKCFILRGTADKVTYAQQLVTDKVGGNVTVMSSTIQGSYSSPDSPFGGYMQSQIYQNATGQAPSAQYYWPQAAGGSKSSQDQYAMWAAYYAQYYQTGSEPQPGGAPGSAAAANTAGYDESIYKQWAEYYRSYGMTNEAEQMELKLKEMQSSKKKSDDGGKNNGHSNGNSE</sequence>
<dbReference type="Gene3D" id="3.30.1370.10">
    <property type="entry name" value="K Homology domain, type 1"/>
    <property type="match status" value="3"/>
</dbReference>
<comment type="caution">
    <text evidence="7">The sequence shown here is derived from an EMBL/GenBank/DDBJ whole genome shotgun (WGS) entry which is preliminary data.</text>
</comment>
<evidence type="ECO:0000313" key="7">
    <source>
        <dbReference type="EMBL" id="KAJ6223338.1"/>
    </source>
</evidence>
<dbReference type="GO" id="GO:0006355">
    <property type="term" value="P:regulation of DNA-templated transcription"/>
    <property type="evidence" value="ECO:0007669"/>
    <property type="project" value="InterPro"/>
</dbReference>
<keyword evidence="4" id="KW-0694">RNA-binding</keyword>
<protein>
    <recommendedName>
        <fullName evidence="6">K Homology domain-containing protein</fullName>
    </recommendedName>
</protein>
<keyword evidence="3" id="KW-0539">Nucleus</keyword>
<evidence type="ECO:0000259" key="6">
    <source>
        <dbReference type="SMART" id="SM00322"/>
    </source>
</evidence>
<gene>
    <name evidence="7" type="ORF">RDWZM_001883</name>
</gene>
<feature type="domain" description="K Homology" evidence="6">
    <location>
        <begin position="26"/>
        <end position="98"/>
    </location>
</feature>
<dbReference type="AlphaFoldDB" id="A0A9Q0MBJ8"/>
<keyword evidence="2" id="KW-0677">Repeat</keyword>
<feature type="compositionally biased region" description="Polar residues" evidence="5">
    <location>
        <begin position="107"/>
        <end position="122"/>
    </location>
</feature>
<feature type="region of interest" description="Disordered" evidence="5">
    <location>
        <begin position="100"/>
        <end position="122"/>
    </location>
</feature>
<dbReference type="SUPFAM" id="SSF54791">
    <property type="entry name" value="Eukaryotic type KH-domain (KH-domain type I)"/>
    <property type="match status" value="3"/>
</dbReference>
<evidence type="ECO:0000256" key="3">
    <source>
        <dbReference type="ARBA" id="ARBA00023242"/>
    </source>
</evidence>
<dbReference type="GO" id="GO:0003723">
    <property type="term" value="F:RNA binding"/>
    <property type="evidence" value="ECO:0007669"/>
    <property type="project" value="UniProtKB-UniRule"/>
</dbReference>
<evidence type="ECO:0000313" key="8">
    <source>
        <dbReference type="Proteomes" id="UP001142055"/>
    </source>
</evidence>
<feature type="compositionally biased region" description="Basic and acidic residues" evidence="5">
    <location>
        <begin position="400"/>
        <end position="415"/>
    </location>
</feature>
<dbReference type="OMA" id="QPWGPYG"/>
<dbReference type="PROSITE" id="PS50084">
    <property type="entry name" value="KH_TYPE_1"/>
    <property type="match status" value="3"/>
</dbReference>
<evidence type="ECO:0000256" key="1">
    <source>
        <dbReference type="ARBA" id="ARBA00004123"/>
    </source>
</evidence>
<dbReference type="GO" id="GO:0005634">
    <property type="term" value="C:nucleus"/>
    <property type="evidence" value="ECO:0007669"/>
    <property type="project" value="UniProtKB-SubCell"/>
</dbReference>
<evidence type="ECO:0000256" key="4">
    <source>
        <dbReference type="PROSITE-ProRule" id="PRU00117"/>
    </source>
</evidence>
<dbReference type="InterPro" id="IPR036612">
    <property type="entry name" value="KH_dom_type_1_sf"/>
</dbReference>
<dbReference type="InterPro" id="IPR004087">
    <property type="entry name" value="KH_dom"/>
</dbReference>
<proteinExistence type="predicted"/>
<dbReference type="Pfam" id="PF09005">
    <property type="entry name" value="FUBP_C"/>
    <property type="match status" value="1"/>
</dbReference>
<dbReference type="EMBL" id="JAPWDV010000001">
    <property type="protein sequence ID" value="KAJ6223338.1"/>
    <property type="molecule type" value="Genomic_DNA"/>
</dbReference>
<comment type="subcellular location">
    <subcellularLocation>
        <location evidence="1">Nucleus</location>
    </subcellularLocation>
</comment>
<accession>A0A9Q0MBJ8</accession>
<keyword evidence="8" id="KW-1185">Reference proteome</keyword>
<dbReference type="InterPro" id="IPR004088">
    <property type="entry name" value="KH_dom_type_1"/>
</dbReference>
<evidence type="ECO:0000256" key="2">
    <source>
        <dbReference type="ARBA" id="ARBA00022737"/>
    </source>
</evidence>
<evidence type="ECO:0000256" key="5">
    <source>
        <dbReference type="SAM" id="MobiDB-lite"/>
    </source>
</evidence>
<dbReference type="SMART" id="SM00322">
    <property type="entry name" value="KH"/>
    <property type="match status" value="3"/>
</dbReference>